<sequence length="483" mass="52281">MNSIAEPSPNNRLLNDGRLTRRSFLSGAAAAAAGVATGPAWAALSRDNTPADVTLRIGAVKAEVAPGKTILTTGYNGSAPGPLIRLREGVPATVDIFNDTGIPEYVHWHGFPLSAALDGTQEESSLSVPAHGHLRYRMTPRAAGSRWVHSHVMTMNDLSVGTYSGQFGFVYVEPKEDRGRYDQEIFLSTHEWEPFFFDMDDDDNPTAVEEFGETDWGPSMVEVGYRIGSINGKALGHGEPIRVKEGQRVLFRILNASATENIQLALPGHEFLVTALDGNPVPRPRRVPSLDLGAAERVDAIVEMNHPGVWVLGSTDDDVRGAGLGILIEYAGHSGIATNARATVAPWDYTQFGVARQSSADVTLPMVIARIPGGSDGLEGWTINGKSGGASAPPEALRKGVRYRLAFHNTSSDAHPLHLHRSSFELTSVDGRATSGLLKDVVLIGPHQRMEADWTPEQEGLTLFHCHNQFHMDRGFQMLFDVG</sequence>
<keyword evidence="2" id="KW-0560">Oxidoreductase</keyword>
<dbReference type="Pfam" id="PF00394">
    <property type="entry name" value="Cu-oxidase"/>
    <property type="match status" value="1"/>
</dbReference>
<dbReference type="InterPro" id="IPR001117">
    <property type="entry name" value="Cu-oxidase_2nd"/>
</dbReference>
<accession>A0A841K5N3</accession>
<dbReference type="RefSeq" id="WP_231581458.1">
    <property type="nucleotide sequence ID" value="NZ_JACHEK010000007.1"/>
</dbReference>
<evidence type="ECO:0000256" key="1">
    <source>
        <dbReference type="ARBA" id="ARBA00022723"/>
    </source>
</evidence>
<dbReference type="InterPro" id="IPR045087">
    <property type="entry name" value="Cu-oxidase_fam"/>
</dbReference>
<dbReference type="PANTHER" id="PTHR11709">
    <property type="entry name" value="MULTI-COPPER OXIDASE"/>
    <property type="match status" value="1"/>
</dbReference>
<dbReference type="PANTHER" id="PTHR11709:SF394">
    <property type="entry name" value="FI03373P-RELATED"/>
    <property type="match status" value="1"/>
</dbReference>
<protein>
    <submittedName>
        <fullName evidence="7">FtsP/CotA-like multicopper oxidase with cupredoxin domain</fullName>
    </submittedName>
</protein>
<evidence type="ECO:0000259" key="6">
    <source>
        <dbReference type="Pfam" id="PF07732"/>
    </source>
</evidence>
<keyword evidence="8" id="KW-1185">Reference proteome</keyword>
<feature type="domain" description="Plastocyanin-like" evidence="4">
    <location>
        <begin position="230"/>
        <end position="312"/>
    </location>
</feature>
<evidence type="ECO:0000256" key="3">
    <source>
        <dbReference type="ARBA" id="ARBA00023008"/>
    </source>
</evidence>
<evidence type="ECO:0000256" key="2">
    <source>
        <dbReference type="ARBA" id="ARBA00023002"/>
    </source>
</evidence>
<dbReference type="EMBL" id="JACHEK010000007">
    <property type="protein sequence ID" value="MBB6145574.1"/>
    <property type="molecule type" value="Genomic_DNA"/>
</dbReference>
<comment type="caution">
    <text evidence="7">The sequence shown here is derived from an EMBL/GenBank/DDBJ whole genome shotgun (WGS) entry which is preliminary data.</text>
</comment>
<evidence type="ECO:0000313" key="8">
    <source>
        <dbReference type="Proteomes" id="UP000538666"/>
    </source>
</evidence>
<keyword evidence="1" id="KW-0479">Metal-binding</keyword>
<gene>
    <name evidence="7" type="ORF">HNQ77_003535</name>
</gene>
<dbReference type="AlphaFoldDB" id="A0A841K5N3"/>
<proteinExistence type="predicted"/>
<evidence type="ECO:0000259" key="5">
    <source>
        <dbReference type="Pfam" id="PF07731"/>
    </source>
</evidence>
<feature type="domain" description="Plastocyanin-like" evidence="5">
    <location>
        <begin position="378"/>
        <end position="482"/>
    </location>
</feature>
<dbReference type="SUPFAM" id="SSF49503">
    <property type="entry name" value="Cupredoxins"/>
    <property type="match status" value="3"/>
</dbReference>
<name>A0A841K5N3_9BACT</name>
<dbReference type="InterPro" id="IPR008972">
    <property type="entry name" value="Cupredoxin"/>
</dbReference>
<reference evidence="7 8" key="1">
    <citation type="submission" date="2020-08" db="EMBL/GenBank/DDBJ databases">
        <title>Genomic Encyclopedia of Type Strains, Phase IV (KMG-IV): sequencing the most valuable type-strain genomes for metagenomic binning, comparative biology and taxonomic classification.</title>
        <authorList>
            <person name="Goeker M."/>
        </authorList>
    </citation>
    <scope>NUCLEOTIDE SEQUENCE [LARGE SCALE GENOMIC DNA]</scope>
    <source>
        <strain evidence="7 8">DSM 103733</strain>
    </source>
</reference>
<dbReference type="InterPro" id="IPR011707">
    <property type="entry name" value="Cu-oxidase-like_N"/>
</dbReference>
<dbReference type="InterPro" id="IPR011706">
    <property type="entry name" value="Cu-oxidase_C"/>
</dbReference>
<dbReference type="Pfam" id="PF07732">
    <property type="entry name" value="Cu-oxidase_3"/>
    <property type="match status" value="1"/>
</dbReference>
<dbReference type="Proteomes" id="UP000538666">
    <property type="component" value="Unassembled WGS sequence"/>
</dbReference>
<dbReference type="InterPro" id="IPR019546">
    <property type="entry name" value="TAT_signal_bac_arc"/>
</dbReference>
<dbReference type="GO" id="GO:0005507">
    <property type="term" value="F:copper ion binding"/>
    <property type="evidence" value="ECO:0007669"/>
    <property type="project" value="InterPro"/>
</dbReference>
<dbReference type="InterPro" id="IPR006311">
    <property type="entry name" value="TAT_signal"/>
</dbReference>
<organism evidence="7 8">
    <name type="scientific">Silvibacterium bohemicum</name>
    <dbReference type="NCBI Taxonomy" id="1577686"/>
    <lineage>
        <taxon>Bacteria</taxon>
        <taxon>Pseudomonadati</taxon>
        <taxon>Acidobacteriota</taxon>
        <taxon>Terriglobia</taxon>
        <taxon>Terriglobales</taxon>
        <taxon>Acidobacteriaceae</taxon>
        <taxon>Silvibacterium</taxon>
    </lineage>
</organism>
<feature type="domain" description="Plastocyanin-like" evidence="6">
    <location>
        <begin position="67"/>
        <end position="176"/>
    </location>
</feature>
<keyword evidence="3" id="KW-0186">Copper</keyword>
<dbReference type="NCBIfam" id="TIGR01409">
    <property type="entry name" value="TAT_signal_seq"/>
    <property type="match status" value="1"/>
</dbReference>
<dbReference type="Pfam" id="PF07731">
    <property type="entry name" value="Cu-oxidase_2"/>
    <property type="match status" value="1"/>
</dbReference>
<evidence type="ECO:0000259" key="4">
    <source>
        <dbReference type="Pfam" id="PF00394"/>
    </source>
</evidence>
<evidence type="ECO:0000313" key="7">
    <source>
        <dbReference type="EMBL" id="MBB6145574.1"/>
    </source>
</evidence>
<dbReference type="Gene3D" id="2.60.40.420">
    <property type="entry name" value="Cupredoxins - blue copper proteins"/>
    <property type="match status" value="3"/>
</dbReference>
<dbReference type="PROSITE" id="PS51318">
    <property type="entry name" value="TAT"/>
    <property type="match status" value="1"/>
</dbReference>
<dbReference type="GO" id="GO:0016491">
    <property type="term" value="F:oxidoreductase activity"/>
    <property type="evidence" value="ECO:0007669"/>
    <property type="project" value="UniProtKB-KW"/>
</dbReference>